<proteinExistence type="predicted"/>
<reference evidence="2" key="1">
    <citation type="submission" date="2023-04" db="EMBL/GenBank/DDBJ databases">
        <authorList>
            <person name="Vijverberg K."/>
            <person name="Xiong W."/>
            <person name="Schranz E."/>
        </authorList>
    </citation>
    <scope>NUCLEOTIDE SEQUENCE</scope>
</reference>
<name>A0AA35ZE45_LACSI</name>
<evidence type="ECO:0000256" key="1">
    <source>
        <dbReference type="SAM" id="MobiDB-lite"/>
    </source>
</evidence>
<dbReference type="AlphaFoldDB" id="A0AA35ZE45"/>
<keyword evidence="3" id="KW-1185">Reference proteome</keyword>
<dbReference type="Proteomes" id="UP001177003">
    <property type="component" value="Chromosome 6"/>
</dbReference>
<sequence length="246" mass="28863">MESFMNQQTQQTTDIMTAIESLKTKQSALEEALLSQRQNMLNKQVIEEESVDGDHEGEWFSDPQEQGRGRGRGAIFGNQPNTKGLGLLGVVGREPQPFKHNWGYNKFEGSNWGHNKFEGTIRREPDPSRMFEVHDNTGYKDNREEIGYRGNRVPRFPKMEFPIYEGKTDPIEWIQKCEDFIEEQQIPIDAWVRQATFALQGRANSWYHNLRRMRDRLYWYEFLEECKIRFCAPMSMNPLGELTCLN</sequence>
<evidence type="ECO:0008006" key="4">
    <source>
        <dbReference type="Google" id="ProtNLM"/>
    </source>
</evidence>
<evidence type="ECO:0000313" key="2">
    <source>
        <dbReference type="EMBL" id="CAI9290843.1"/>
    </source>
</evidence>
<feature type="region of interest" description="Disordered" evidence="1">
    <location>
        <begin position="50"/>
        <end position="80"/>
    </location>
</feature>
<protein>
    <recommendedName>
        <fullName evidence="4">Retrotransposon gag domain-containing protein</fullName>
    </recommendedName>
</protein>
<organism evidence="2 3">
    <name type="scientific">Lactuca saligna</name>
    <name type="common">Willowleaf lettuce</name>
    <dbReference type="NCBI Taxonomy" id="75948"/>
    <lineage>
        <taxon>Eukaryota</taxon>
        <taxon>Viridiplantae</taxon>
        <taxon>Streptophyta</taxon>
        <taxon>Embryophyta</taxon>
        <taxon>Tracheophyta</taxon>
        <taxon>Spermatophyta</taxon>
        <taxon>Magnoliopsida</taxon>
        <taxon>eudicotyledons</taxon>
        <taxon>Gunneridae</taxon>
        <taxon>Pentapetalae</taxon>
        <taxon>asterids</taxon>
        <taxon>campanulids</taxon>
        <taxon>Asterales</taxon>
        <taxon>Asteraceae</taxon>
        <taxon>Cichorioideae</taxon>
        <taxon>Cichorieae</taxon>
        <taxon>Lactucinae</taxon>
        <taxon>Lactuca</taxon>
    </lineage>
</organism>
<dbReference type="EMBL" id="OX465082">
    <property type="protein sequence ID" value="CAI9290843.1"/>
    <property type="molecule type" value="Genomic_DNA"/>
</dbReference>
<accession>A0AA35ZE45</accession>
<evidence type="ECO:0000313" key="3">
    <source>
        <dbReference type="Proteomes" id="UP001177003"/>
    </source>
</evidence>
<gene>
    <name evidence="2" type="ORF">LSALG_LOCUS30017</name>
</gene>